<dbReference type="GO" id="GO:0003700">
    <property type="term" value="F:DNA-binding transcription factor activity"/>
    <property type="evidence" value="ECO:0007669"/>
    <property type="project" value="InterPro"/>
</dbReference>
<dbReference type="PROSITE" id="PS50090">
    <property type="entry name" value="MYB_LIKE"/>
    <property type="match status" value="1"/>
</dbReference>
<dbReference type="CDD" id="cd00167">
    <property type="entry name" value="SANT"/>
    <property type="match status" value="1"/>
</dbReference>
<dbReference type="GO" id="GO:0009908">
    <property type="term" value="P:flower development"/>
    <property type="evidence" value="ECO:0007669"/>
    <property type="project" value="UniProtKB-ARBA"/>
</dbReference>
<evidence type="ECO:0000259" key="6">
    <source>
        <dbReference type="PROSITE" id="PS50090"/>
    </source>
</evidence>
<keyword evidence="8" id="KW-0371">Homeobox</keyword>
<keyword evidence="2" id="KW-0805">Transcription regulation</keyword>
<feature type="compositionally biased region" description="Polar residues" evidence="5">
    <location>
        <begin position="32"/>
        <end position="45"/>
    </location>
</feature>
<dbReference type="AlphaFoldDB" id="A0A103YCJ7"/>
<dbReference type="SMART" id="SM00717">
    <property type="entry name" value="SANT"/>
    <property type="match status" value="1"/>
</dbReference>
<evidence type="ECO:0000256" key="2">
    <source>
        <dbReference type="ARBA" id="ARBA00023015"/>
    </source>
</evidence>
<accession>A0A103YCJ7</accession>
<evidence type="ECO:0000256" key="3">
    <source>
        <dbReference type="ARBA" id="ARBA00023163"/>
    </source>
</evidence>
<dbReference type="STRING" id="59895.A0A103YCJ7"/>
<dbReference type="PANTHER" id="PTHR43952">
    <property type="entry name" value="MYB FAMILY TRANSCRIPTION FACTOR-RELATED"/>
    <property type="match status" value="1"/>
</dbReference>
<feature type="region of interest" description="Disordered" evidence="5">
    <location>
        <begin position="190"/>
        <end position="218"/>
    </location>
</feature>
<keyword evidence="8" id="KW-0238">DNA-binding</keyword>
<comment type="subcellular location">
    <subcellularLocation>
        <location evidence="1">Nucleus</location>
    </subcellularLocation>
</comment>
<dbReference type="Gramene" id="KVI06567">
    <property type="protein sequence ID" value="KVI06567"/>
    <property type="gene ID" value="Ccrd_015085"/>
</dbReference>
<name>A0A103YCJ7_CYNCS</name>
<evidence type="ECO:0000256" key="5">
    <source>
        <dbReference type="SAM" id="MobiDB-lite"/>
    </source>
</evidence>
<dbReference type="InterPro" id="IPR044636">
    <property type="entry name" value="RADIALIS-like"/>
</dbReference>
<evidence type="ECO:0000256" key="1">
    <source>
        <dbReference type="ARBA" id="ARBA00004123"/>
    </source>
</evidence>
<feature type="compositionally biased region" description="Basic and acidic residues" evidence="5">
    <location>
        <begin position="208"/>
        <end position="218"/>
    </location>
</feature>
<gene>
    <name evidence="8" type="ORF">Ccrd_015085</name>
</gene>
<keyword evidence="4" id="KW-0539">Nucleus</keyword>
<feature type="domain" description="Myb-like" evidence="6">
    <location>
        <begin position="122"/>
        <end position="176"/>
    </location>
</feature>
<dbReference type="PROSITE" id="PS51293">
    <property type="entry name" value="SANT"/>
    <property type="match status" value="1"/>
</dbReference>
<dbReference type="Pfam" id="PF00249">
    <property type="entry name" value="Myb_DNA-binding"/>
    <property type="match status" value="1"/>
</dbReference>
<evidence type="ECO:0000259" key="7">
    <source>
        <dbReference type="PROSITE" id="PS51293"/>
    </source>
</evidence>
<dbReference type="GO" id="GO:0003677">
    <property type="term" value="F:DNA binding"/>
    <property type="evidence" value="ECO:0007669"/>
    <property type="project" value="UniProtKB-KW"/>
</dbReference>
<reference evidence="8 9" key="1">
    <citation type="journal article" date="2016" name="Sci. Rep.">
        <title>The genome sequence of the outbreeding globe artichoke constructed de novo incorporating a phase-aware low-pass sequencing strategy of F1 progeny.</title>
        <authorList>
            <person name="Scaglione D."/>
            <person name="Reyes-Chin-Wo S."/>
            <person name="Acquadro A."/>
            <person name="Froenicke L."/>
            <person name="Portis E."/>
            <person name="Beitel C."/>
            <person name="Tirone M."/>
            <person name="Mauro R."/>
            <person name="Lo Monaco A."/>
            <person name="Mauromicale G."/>
            <person name="Faccioli P."/>
            <person name="Cattivelli L."/>
            <person name="Rieseberg L."/>
            <person name="Michelmore R."/>
            <person name="Lanteri S."/>
        </authorList>
    </citation>
    <scope>NUCLEOTIDE SEQUENCE [LARGE SCALE GENOMIC DNA]</scope>
    <source>
        <strain evidence="8">2C</strain>
    </source>
</reference>
<keyword evidence="3" id="KW-0804">Transcription</keyword>
<feature type="domain" description="SANT" evidence="7">
    <location>
        <begin position="125"/>
        <end position="180"/>
    </location>
</feature>
<dbReference type="GO" id="GO:0005634">
    <property type="term" value="C:nucleus"/>
    <property type="evidence" value="ECO:0007669"/>
    <property type="project" value="UniProtKB-SubCell"/>
</dbReference>
<feature type="non-terminal residue" evidence="8">
    <location>
        <position position="1"/>
    </location>
</feature>
<feature type="region of interest" description="Disordered" evidence="5">
    <location>
        <begin position="21"/>
        <end position="45"/>
    </location>
</feature>
<sequence length="242" mass="26771">KTTILKIGSCLELEQLKPEENTQVNRKKARSKLSSGEKSFENTATSGGSRFSDLGMLCITSSPLTEAFCSFPAILVPLEDLTLHLISNPSLPLSGSFPSSTLVSYTCKPFITQVMASSSMTSSRSSGSSWTPRQNKQFEEALAYYNKDSPDRWHNIARAVGGKSVEEVKRHYEILVRDIMQIESDQVPLPNYRDIGSNGRGFANEQRNTSEGKSIDASEESKAIMKLWEGISTITRFMEGRA</sequence>
<dbReference type="Gene3D" id="1.10.10.60">
    <property type="entry name" value="Homeodomain-like"/>
    <property type="match status" value="1"/>
</dbReference>
<proteinExistence type="predicted"/>
<dbReference type="SUPFAM" id="SSF46689">
    <property type="entry name" value="Homeodomain-like"/>
    <property type="match status" value="1"/>
</dbReference>
<protein>
    <submittedName>
        <fullName evidence="8">Homeodomain-like protein</fullName>
    </submittedName>
</protein>
<keyword evidence="9" id="KW-1185">Reference proteome</keyword>
<evidence type="ECO:0000313" key="9">
    <source>
        <dbReference type="Proteomes" id="UP000243975"/>
    </source>
</evidence>
<comment type="caution">
    <text evidence="8">The sequence shown here is derived from an EMBL/GenBank/DDBJ whole genome shotgun (WGS) entry which is preliminary data.</text>
</comment>
<dbReference type="Proteomes" id="UP000243975">
    <property type="component" value="Unassembled WGS sequence"/>
</dbReference>
<dbReference type="PANTHER" id="PTHR43952:SF72">
    <property type="entry name" value="MYB-LIKE DOMAIN-CONTAINING PROTEIN"/>
    <property type="match status" value="1"/>
</dbReference>
<evidence type="ECO:0000256" key="4">
    <source>
        <dbReference type="ARBA" id="ARBA00023242"/>
    </source>
</evidence>
<organism evidence="8 9">
    <name type="scientific">Cynara cardunculus var. scolymus</name>
    <name type="common">Globe artichoke</name>
    <name type="synonym">Cynara scolymus</name>
    <dbReference type="NCBI Taxonomy" id="59895"/>
    <lineage>
        <taxon>Eukaryota</taxon>
        <taxon>Viridiplantae</taxon>
        <taxon>Streptophyta</taxon>
        <taxon>Embryophyta</taxon>
        <taxon>Tracheophyta</taxon>
        <taxon>Spermatophyta</taxon>
        <taxon>Magnoliopsida</taxon>
        <taxon>eudicotyledons</taxon>
        <taxon>Gunneridae</taxon>
        <taxon>Pentapetalae</taxon>
        <taxon>asterids</taxon>
        <taxon>campanulids</taxon>
        <taxon>Asterales</taxon>
        <taxon>Asteraceae</taxon>
        <taxon>Carduoideae</taxon>
        <taxon>Cardueae</taxon>
        <taxon>Carduinae</taxon>
        <taxon>Cynara</taxon>
    </lineage>
</organism>
<dbReference type="InterPro" id="IPR001005">
    <property type="entry name" value="SANT/Myb"/>
</dbReference>
<dbReference type="EMBL" id="LEKV01001796">
    <property type="protein sequence ID" value="KVI06567.1"/>
    <property type="molecule type" value="Genomic_DNA"/>
</dbReference>
<evidence type="ECO:0000313" key="8">
    <source>
        <dbReference type="EMBL" id="KVI06567.1"/>
    </source>
</evidence>
<dbReference type="InterPro" id="IPR009057">
    <property type="entry name" value="Homeodomain-like_sf"/>
</dbReference>
<dbReference type="GO" id="GO:0048262">
    <property type="term" value="P:determination of dorsal/ventral asymmetry"/>
    <property type="evidence" value="ECO:0007669"/>
    <property type="project" value="UniProtKB-ARBA"/>
</dbReference>
<dbReference type="InterPro" id="IPR017884">
    <property type="entry name" value="SANT_dom"/>
</dbReference>
<dbReference type="FunFam" id="1.10.10.60:FF:000154">
    <property type="entry name" value="Transcription factor SRM1"/>
    <property type="match status" value="1"/>
</dbReference>